<evidence type="ECO:0000259" key="2">
    <source>
        <dbReference type="PROSITE" id="PS51178"/>
    </source>
</evidence>
<protein>
    <submittedName>
        <fullName evidence="3">PASTA domain-containing protein</fullName>
    </submittedName>
</protein>
<dbReference type="EMBL" id="PYGE01000001">
    <property type="protein sequence ID" value="PSL08085.1"/>
    <property type="molecule type" value="Genomic_DNA"/>
</dbReference>
<dbReference type="AlphaFoldDB" id="A0A2P8EF41"/>
<gene>
    <name evidence="3" type="ORF">CLV30_10152</name>
</gene>
<reference evidence="3 4" key="1">
    <citation type="submission" date="2018-03" db="EMBL/GenBank/DDBJ databases">
        <title>Genomic Encyclopedia of Archaeal and Bacterial Type Strains, Phase II (KMG-II): from individual species to whole genera.</title>
        <authorList>
            <person name="Goeker M."/>
        </authorList>
    </citation>
    <scope>NUCLEOTIDE SEQUENCE [LARGE SCALE GENOMIC DNA]</scope>
    <source>
        <strain evidence="3 4">DSM 45211</strain>
    </source>
</reference>
<keyword evidence="1" id="KW-0812">Transmembrane</keyword>
<dbReference type="Proteomes" id="UP000243528">
    <property type="component" value="Unassembled WGS sequence"/>
</dbReference>
<evidence type="ECO:0000256" key="1">
    <source>
        <dbReference type="SAM" id="Phobius"/>
    </source>
</evidence>
<keyword evidence="4" id="KW-1185">Reference proteome</keyword>
<proteinExistence type="predicted"/>
<dbReference type="PROSITE" id="PS51178">
    <property type="entry name" value="PASTA"/>
    <property type="match status" value="1"/>
</dbReference>
<evidence type="ECO:0000313" key="3">
    <source>
        <dbReference type="EMBL" id="PSL08085.1"/>
    </source>
</evidence>
<dbReference type="Gene3D" id="3.30.10.20">
    <property type="match status" value="1"/>
</dbReference>
<keyword evidence="1" id="KW-1133">Transmembrane helix</keyword>
<feature type="transmembrane region" description="Helical" evidence="1">
    <location>
        <begin position="39"/>
        <end position="60"/>
    </location>
</feature>
<dbReference type="InterPro" id="IPR005543">
    <property type="entry name" value="PASTA_dom"/>
</dbReference>
<sequence>MTDQNLPELLEQAADRTPVGPAPIAGIVTGATRVRRRRAALTMVGAAAAAIVGGAVVFAVPDGPSNPQPLVATPEPDPTPAGMRLAGLGHAAVAVPQTWSTNVFRCGVPMEDTVIVDIGAALDCNQPRPEGVDSVTVDQGDGKPWRFTVDDVIQIGGVPAERQATTCHLDERVRICAGTVYIPSMDVAFRAESSTKTAVDRILDRIQIFPDQVGVPGEYRAKTKEEYVEALSAAGLTAEIRTEQTTASAPGYVLEVSPVPGTMLQPGDAVTVTVSA</sequence>
<keyword evidence="1" id="KW-0472">Membrane</keyword>
<dbReference type="CDD" id="cd06577">
    <property type="entry name" value="PASTA_pknB"/>
    <property type="match status" value="1"/>
</dbReference>
<accession>A0A2P8EF41</accession>
<dbReference type="RefSeq" id="WP_106535191.1">
    <property type="nucleotide sequence ID" value="NZ_ML142897.1"/>
</dbReference>
<dbReference type="Pfam" id="PF03793">
    <property type="entry name" value="PASTA"/>
    <property type="match status" value="1"/>
</dbReference>
<dbReference type="OrthoDB" id="3820281at2"/>
<feature type="domain" description="PASTA" evidence="2">
    <location>
        <begin position="209"/>
        <end position="276"/>
    </location>
</feature>
<organism evidence="3 4">
    <name type="scientific">Haloactinopolyspora alba</name>
    <dbReference type="NCBI Taxonomy" id="648780"/>
    <lineage>
        <taxon>Bacteria</taxon>
        <taxon>Bacillati</taxon>
        <taxon>Actinomycetota</taxon>
        <taxon>Actinomycetes</taxon>
        <taxon>Jiangellales</taxon>
        <taxon>Jiangellaceae</taxon>
        <taxon>Haloactinopolyspora</taxon>
    </lineage>
</organism>
<name>A0A2P8EF41_9ACTN</name>
<dbReference type="SMART" id="SM00740">
    <property type="entry name" value="PASTA"/>
    <property type="match status" value="1"/>
</dbReference>
<comment type="caution">
    <text evidence="3">The sequence shown here is derived from an EMBL/GenBank/DDBJ whole genome shotgun (WGS) entry which is preliminary data.</text>
</comment>
<evidence type="ECO:0000313" key="4">
    <source>
        <dbReference type="Proteomes" id="UP000243528"/>
    </source>
</evidence>